<evidence type="ECO:0000313" key="19">
    <source>
        <dbReference type="EMBL" id="OAP85298.1"/>
    </source>
</evidence>
<dbReference type="GO" id="GO:0008955">
    <property type="term" value="F:peptidoglycan glycosyltransferase activity"/>
    <property type="evidence" value="ECO:0007669"/>
    <property type="project" value="UniProtKB-EC"/>
</dbReference>
<evidence type="ECO:0000256" key="5">
    <source>
        <dbReference type="ARBA" id="ARBA00022692"/>
    </source>
</evidence>
<evidence type="ECO:0000256" key="2">
    <source>
        <dbReference type="ARBA" id="ARBA00004752"/>
    </source>
</evidence>
<dbReference type="EC" id="2.4.99.28" evidence="15"/>
<dbReference type="PROSITE" id="PS00428">
    <property type="entry name" value="FTSW_RODA_SPOVE"/>
    <property type="match status" value="1"/>
</dbReference>
<comment type="caution">
    <text evidence="19">The sequence shown here is derived from an EMBL/GenBank/DDBJ whole genome shotgun (WGS) entry which is preliminary data.</text>
</comment>
<comment type="function">
    <text evidence="17">Peptidoglycan polymerase that is essential for cell division.</text>
</comment>
<dbReference type="GO" id="GO:0005886">
    <property type="term" value="C:plasma membrane"/>
    <property type="evidence" value="ECO:0007669"/>
    <property type="project" value="TreeGrafter"/>
</dbReference>
<dbReference type="GO" id="GO:0015648">
    <property type="term" value="F:lipid-linked peptidoglycan transporter activity"/>
    <property type="evidence" value="ECO:0007669"/>
    <property type="project" value="TreeGrafter"/>
</dbReference>
<feature type="transmembrane region" description="Helical" evidence="18">
    <location>
        <begin position="420"/>
        <end position="441"/>
    </location>
</feature>
<evidence type="ECO:0000256" key="4">
    <source>
        <dbReference type="ARBA" id="ARBA00022679"/>
    </source>
</evidence>
<feature type="transmembrane region" description="Helical" evidence="18">
    <location>
        <begin position="347"/>
        <end position="366"/>
    </location>
</feature>
<evidence type="ECO:0000256" key="11">
    <source>
        <dbReference type="ARBA" id="ARBA00033270"/>
    </source>
</evidence>
<proteinExistence type="inferred from homology"/>
<evidence type="ECO:0000256" key="13">
    <source>
        <dbReference type="ARBA" id="ARBA00041185"/>
    </source>
</evidence>
<evidence type="ECO:0000256" key="17">
    <source>
        <dbReference type="ARBA" id="ARBA00049966"/>
    </source>
</evidence>
<dbReference type="GO" id="GO:0008360">
    <property type="term" value="P:regulation of cell shape"/>
    <property type="evidence" value="ECO:0007669"/>
    <property type="project" value="UniProtKB-KW"/>
</dbReference>
<comment type="subcellular location">
    <subcellularLocation>
        <location evidence="1">Membrane</location>
        <topology evidence="1">Multi-pass membrane protein</topology>
    </subcellularLocation>
</comment>
<evidence type="ECO:0000256" key="10">
    <source>
        <dbReference type="ARBA" id="ARBA00032370"/>
    </source>
</evidence>
<evidence type="ECO:0000256" key="18">
    <source>
        <dbReference type="SAM" id="Phobius"/>
    </source>
</evidence>
<keyword evidence="4" id="KW-0808">Transferase</keyword>
<evidence type="ECO:0000256" key="7">
    <source>
        <dbReference type="ARBA" id="ARBA00022984"/>
    </source>
</evidence>
<keyword evidence="19" id="KW-0131">Cell cycle</keyword>
<dbReference type="Pfam" id="PF01098">
    <property type="entry name" value="FTSW_RODA_SPOVE"/>
    <property type="match status" value="1"/>
</dbReference>
<keyword evidence="8 18" id="KW-1133">Transmembrane helix</keyword>
<feature type="transmembrane region" description="Helical" evidence="18">
    <location>
        <begin position="133"/>
        <end position="150"/>
    </location>
</feature>
<comment type="pathway">
    <text evidence="2">Cell wall biogenesis; peptidoglycan biosynthesis.</text>
</comment>
<dbReference type="GO" id="GO:0032153">
    <property type="term" value="C:cell division site"/>
    <property type="evidence" value="ECO:0007669"/>
    <property type="project" value="TreeGrafter"/>
</dbReference>
<keyword evidence="9 18" id="KW-0472">Membrane</keyword>
<reference evidence="19 20" key="1">
    <citation type="submission" date="2016-04" db="EMBL/GenBank/DDBJ databases">
        <title>Peptidophaga gingivicola gen. nov., sp. nov., isolated from human subgingival plaque.</title>
        <authorList>
            <person name="Beall C.J."/>
            <person name="Mokrzan E.M."/>
            <person name="Griffen A.L."/>
            <person name="Leys E.J."/>
        </authorList>
    </citation>
    <scope>NUCLEOTIDE SEQUENCE [LARGE SCALE GENOMIC DNA]</scope>
    <source>
        <strain evidence="19 20">BA112</strain>
    </source>
</reference>
<feature type="transmembrane region" description="Helical" evidence="18">
    <location>
        <begin position="258"/>
        <end position="277"/>
    </location>
</feature>
<feature type="transmembrane region" description="Helical" evidence="18">
    <location>
        <begin position="107"/>
        <end position="128"/>
    </location>
</feature>
<evidence type="ECO:0000256" key="14">
    <source>
        <dbReference type="ARBA" id="ARBA00041418"/>
    </source>
</evidence>
<keyword evidence="6" id="KW-0133">Cell shape</keyword>
<comment type="similarity">
    <text evidence="12">Belongs to the SEDS family. FtsW subfamily.</text>
</comment>
<evidence type="ECO:0000256" key="12">
    <source>
        <dbReference type="ARBA" id="ARBA00038053"/>
    </source>
</evidence>
<gene>
    <name evidence="19" type="ORF">A4H34_09335</name>
</gene>
<keyword evidence="5 18" id="KW-0812">Transmembrane</keyword>
<comment type="catalytic activity">
    <reaction evidence="16">
        <text>[GlcNAc-(1-&gt;4)-Mur2Ac(oyl-L-Ala-gamma-D-Glu-L-Lys-D-Ala-D-Ala)](n)-di-trans,octa-cis-undecaprenyl diphosphate + beta-D-GlcNAc-(1-&gt;4)-Mur2Ac(oyl-L-Ala-gamma-D-Glu-L-Lys-D-Ala-D-Ala)-di-trans,octa-cis-undecaprenyl diphosphate = [GlcNAc-(1-&gt;4)-Mur2Ac(oyl-L-Ala-gamma-D-Glu-L-Lys-D-Ala-D-Ala)](n+1)-di-trans,octa-cis-undecaprenyl diphosphate + di-trans,octa-cis-undecaprenyl diphosphate + H(+)</text>
        <dbReference type="Rhea" id="RHEA:23708"/>
        <dbReference type="Rhea" id="RHEA-COMP:9602"/>
        <dbReference type="Rhea" id="RHEA-COMP:9603"/>
        <dbReference type="ChEBI" id="CHEBI:15378"/>
        <dbReference type="ChEBI" id="CHEBI:58405"/>
        <dbReference type="ChEBI" id="CHEBI:60033"/>
        <dbReference type="ChEBI" id="CHEBI:78435"/>
        <dbReference type="EC" id="2.4.99.28"/>
    </reaction>
</comment>
<evidence type="ECO:0000256" key="1">
    <source>
        <dbReference type="ARBA" id="ARBA00004141"/>
    </source>
</evidence>
<dbReference type="GO" id="GO:0009252">
    <property type="term" value="P:peptidoglycan biosynthetic process"/>
    <property type="evidence" value="ECO:0007669"/>
    <property type="project" value="UniProtKB-KW"/>
</dbReference>
<dbReference type="OrthoDB" id="9768187at2"/>
<organism evidence="19 20">
    <name type="scientific">Peptidiphaga gingivicola</name>
    <dbReference type="NCBI Taxonomy" id="2741497"/>
    <lineage>
        <taxon>Bacteria</taxon>
        <taxon>Bacillati</taxon>
        <taxon>Actinomycetota</taxon>
        <taxon>Actinomycetes</taxon>
        <taxon>Actinomycetales</taxon>
        <taxon>Actinomycetaceae</taxon>
        <taxon>Peptidiphaga</taxon>
    </lineage>
</organism>
<dbReference type="EMBL" id="LVZK01000003">
    <property type="protein sequence ID" value="OAP85298.1"/>
    <property type="molecule type" value="Genomic_DNA"/>
</dbReference>
<name>A0A179B0Q5_9ACTO</name>
<dbReference type="InterPro" id="IPR001182">
    <property type="entry name" value="FtsW/RodA"/>
</dbReference>
<dbReference type="PANTHER" id="PTHR30474">
    <property type="entry name" value="CELL CYCLE PROTEIN"/>
    <property type="match status" value="1"/>
</dbReference>
<dbReference type="Proteomes" id="UP000078368">
    <property type="component" value="Unassembled WGS sequence"/>
</dbReference>
<evidence type="ECO:0000256" key="9">
    <source>
        <dbReference type="ARBA" id="ARBA00023136"/>
    </source>
</evidence>
<dbReference type="RefSeq" id="WP_064231909.1">
    <property type="nucleotide sequence ID" value="NZ_LVZK01000003.1"/>
</dbReference>
<keyword evidence="3" id="KW-0328">Glycosyltransferase</keyword>
<dbReference type="InterPro" id="IPR018365">
    <property type="entry name" value="Cell_cycle_FtsW-rel_CS"/>
</dbReference>
<dbReference type="PANTHER" id="PTHR30474:SF2">
    <property type="entry name" value="PEPTIDOGLYCAN GLYCOSYLTRANSFERASE FTSW-RELATED"/>
    <property type="match status" value="1"/>
</dbReference>
<evidence type="ECO:0000256" key="3">
    <source>
        <dbReference type="ARBA" id="ARBA00022676"/>
    </source>
</evidence>
<sequence>MARTDSARTDSERRRPKAGGALVRLKGAHGVGIAKAKAEARRPEPAYPAETVRDQMHRAISLILVSACALLVIGIVMVYSATAPAAIRNARINGEALAFTTANGQLMYAAIGLAVGAVAVFLPAGVFLRAANWIFAAGVALQCAVVTPLGKDVAGNLNWLKIGPFTIQPSEFLKFATIVWIAAQLGRSRTNDWGIHSFFMPSWGILPERWRGVHRLPVAAGAALALAAVLLGFDMGTAMVFALICAGIFWLAGMPSHYYIAGGALAGFGAAVLVAMSPSRLTRIKEYLANLASLPDSADPTQSDFALWAFGSGGLSGRGLGTGIEKWPGNLAEAQNDFIFAVIGEELGLFGCLVVVAMFFVLGFGLMKIATYHPSRFARLACGGIAVWMCGQAMANMLVVTGVFPVFGVPLPLISQGGSAVIACLLAVSFAVSCALSAPGVRESFRVRGRLAHRVRAVVKG</sequence>
<evidence type="ECO:0000256" key="6">
    <source>
        <dbReference type="ARBA" id="ARBA00022960"/>
    </source>
</evidence>
<protein>
    <recommendedName>
        <fullName evidence="13">Probable peptidoglycan glycosyltransferase FtsW</fullName>
        <ecNumber evidence="15">2.4.99.28</ecNumber>
    </recommendedName>
    <alternativeName>
        <fullName evidence="14">Cell division protein FtsW</fullName>
    </alternativeName>
    <alternativeName>
        <fullName evidence="11">Cell wall polymerase</fullName>
    </alternativeName>
    <alternativeName>
        <fullName evidence="10">Peptidoglycan polymerase</fullName>
    </alternativeName>
</protein>
<evidence type="ECO:0000256" key="15">
    <source>
        <dbReference type="ARBA" id="ARBA00044770"/>
    </source>
</evidence>
<evidence type="ECO:0000256" key="16">
    <source>
        <dbReference type="ARBA" id="ARBA00049902"/>
    </source>
</evidence>
<dbReference type="STRING" id="1823756.A4H34_09335"/>
<dbReference type="AlphaFoldDB" id="A0A179B0Q5"/>
<accession>A0A179B0Q5</accession>
<keyword evidence="19" id="KW-0132">Cell division</keyword>
<feature type="transmembrane region" description="Helical" evidence="18">
    <location>
        <begin position="378"/>
        <end position="400"/>
    </location>
</feature>
<feature type="transmembrane region" description="Helical" evidence="18">
    <location>
        <begin position="62"/>
        <end position="87"/>
    </location>
</feature>
<feature type="transmembrane region" description="Helical" evidence="18">
    <location>
        <begin position="218"/>
        <end position="251"/>
    </location>
</feature>
<evidence type="ECO:0000313" key="20">
    <source>
        <dbReference type="Proteomes" id="UP000078368"/>
    </source>
</evidence>
<keyword evidence="7" id="KW-0573">Peptidoglycan synthesis</keyword>
<dbReference type="GO" id="GO:0051301">
    <property type="term" value="P:cell division"/>
    <property type="evidence" value="ECO:0007669"/>
    <property type="project" value="UniProtKB-KW"/>
</dbReference>
<evidence type="ECO:0000256" key="8">
    <source>
        <dbReference type="ARBA" id="ARBA00022989"/>
    </source>
</evidence>
<keyword evidence="20" id="KW-1185">Reference proteome</keyword>